<dbReference type="EMBL" id="CP005290">
    <property type="protein sequence ID" value="AGK61115.1"/>
    <property type="molecule type" value="Genomic_DNA"/>
</dbReference>
<dbReference type="HOGENOM" id="CLU_121467_0_0_2"/>
<gene>
    <name evidence="1" type="ORF">Asulf_01115</name>
</gene>
<organism evidence="1 2">
    <name type="scientific">Archaeoglobus sulfaticallidus PM70-1</name>
    <dbReference type="NCBI Taxonomy" id="387631"/>
    <lineage>
        <taxon>Archaea</taxon>
        <taxon>Methanobacteriati</taxon>
        <taxon>Methanobacteriota</taxon>
        <taxon>Archaeoglobi</taxon>
        <taxon>Archaeoglobales</taxon>
        <taxon>Archaeoglobaceae</taxon>
        <taxon>Archaeoglobus</taxon>
    </lineage>
</organism>
<dbReference type="KEGG" id="ast:Asulf_01115"/>
<dbReference type="Proteomes" id="UP000013307">
    <property type="component" value="Chromosome"/>
</dbReference>
<protein>
    <submittedName>
        <fullName evidence="1">Uncharacterized protein</fullName>
    </submittedName>
</protein>
<sequence length="166" mass="19530">MEFGNHMRSIKEKIEWAKRTYQRTCQEKEILDESISEMLKELEKKIARSSEVMKKNGVSRMCAECGDMSCCGEGIEERFDPVTILINYMLGVEVQEERVKKGWCIFLTERGCSLKAREIICINYLCDKIKEMLSLDELREVQLVCGEEMDLLFKLSEEIKKRLRRQ</sequence>
<dbReference type="STRING" id="387631.Asulf_01115"/>
<name>N0BLM2_9EURY</name>
<keyword evidence="2" id="KW-1185">Reference proteome</keyword>
<reference evidence="1 2" key="1">
    <citation type="journal article" date="2013" name="Genome Announc.">
        <title>Complete Genome Sequence of the Thermophilic and Facultatively Chemolithoautotrophic Sulfate Reducer Archaeoglobus sulfaticallidus Strain PM70-1T.</title>
        <authorList>
            <person name="Stokke R."/>
            <person name="Hocking W.P."/>
            <person name="Steinsbu B.O."/>
            <person name="Steen I.H."/>
        </authorList>
    </citation>
    <scope>NUCLEOTIDE SEQUENCE [LARGE SCALE GENOMIC DNA]</scope>
    <source>
        <strain evidence="1">PM70-1</strain>
    </source>
</reference>
<evidence type="ECO:0000313" key="2">
    <source>
        <dbReference type="Proteomes" id="UP000013307"/>
    </source>
</evidence>
<evidence type="ECO:0000313" key="1">
    <source>
        <dbReference type="EMBL" id="AGK61115.1"/>
    </source>
</evidence>
<accession>N0BLM2</accession>
<dbReference type="eggNOG" id="arCOG13273">
    <property type="taxonomic scope" value="Archaea"/>
</dbReference>
<proteinExistence type="predicted"/>
<dbReference type="AlphaFoldDB" id="N0BLM2"/>